<protein>
    <recommendedName>
        <fullName evidence="4">Kinesin motor domain-containing protein</fullName>
    </recommendedName>
</protein>
<dbReference type="InterPro" id="IPR036961">
    <property type="entry name" value="Kinesin_motor_dom_sf"/>
</dbReference>
<dbReference type="GO" id="GO:0003777">
    <property type="term" value="F:microtubule motor activity"/>
    <property type="evidence" value="ECO:0007669"/>
    <property type="project" value="InterPro"/>
</dbReference>
<organism evidence="5 6">
    <name type="scientific">Volvox africanus</name>
    <dbReference type="NCBI Taxonomy" id="51714"/>
    <lineage>
        <taxon>Eukaryota</taxon>
        <taxon>Viridiplantae</taxon>
        <taxon>Chlorophyta</taxon>
        <taxon>core chlorophytes</taxon>
        <taxon>Chlorophyceae</taxon>
        <taxon>CS clade</taxon>
        <taxon>Chlamydomonadales</taxon>
        <taxon>Volvocaceae</taxon>
        <taxon>Volvox</taxon>
    </lineage>
</organism>
<evidence type="ECO:0000256" key="1">
    <source>
        <dbReference type="ARBA" id="ARBA00023175"/>
    </source>
</evidence>
<dbReference type="InterPro" id="IPR027640">
    <property type="entry name" value="Kinesin-like_fam"/>
</dbReference>
<dbReference type="EMBL" id="BNCO01000043">
    <property type="protein sequence ID" value="GIL61182.1"/>
    <property type="molecule type" value="Genomic_DNA"/>
</dbReference>
<comment type="similarity">
    <text evidence="2">Belongs to the TRAFAC class myosin-kinesin ATPase superfamily. Kinesin family.</text>
</comment>
<name>A0A8J4F8V8_9CHLO</name>
<dbReference type="PANTHER" id="PTHR24115:SF929">
    <property type="entry name" value="KINESIN-LIKE PROTEIN AT 31E, ISOFORM A"/>
    <property type="match status" value="1"/>
</dbReference>
<feature type="region of interest" description="Disordered" evidence="3">
    <location>
        <begin position="288"/>
        <end position="310"/>
    </location>
</feature>
<dbReference type="Proteomes" id="UP000747399">
    <property type="component" value="Unassembled WGS sequence"/>
</dbReference>
<reference evidence="5" key="1">
    <citation type="journal article" date="2021" name="Proc. Natl. Acad. Sci. U.S.A.">
        <title>Three genomes in the algal genus Volvox reveal the fate of a haploid sex-determining region after a transition to homothallism.</title>
        <authorList>
            <person name="Yamamoto K."/>
            <person name="Hamaji T."/>
            <person name="Kawai-Toyooka H."/>
            <person name="Matsuzaki R."/>
            <person name="Takahashi F."/>
            <person name="Nishimura Y."/>
            <person name="Kawachi M."/>
            <person name="Noguchi H."/>
            <person name="Minakuchi Y."/>
            <person name="Umen J.G."/>
            <person name="Toyoda A."/>
            <person name="Nozaki H."/>
        </authorList>
    </citation>
    <scope>NUCLEOTIDE SEQUENCE</scope>
    <source>
        <strain evidence="5">NIES-3780</strain>
    </source>
</reference>
<feature type="compositionally biased region" description="Gly residues" evidence="3">
    <location>
        <begin position="189"/>
        <end position="212"/>
    </location>
</feature>
<dbReference type="GO" id="GO:0016887">
    <property type="term" value="F:ATP hydrolysis activity"/>
    <property type="evidence" value="ECO:0007669"/>
    <property type="project" value="TreeGrafter"/>
</dbReference>
<dbReference type="Pfam" id="PF00225">
    <property type="entry name" value="Kinesin"/>
    <property type="match status" value="2"/>
</dbReference>
<dbReference type="GO" id="GO:0007018">
    <property type="term" value="P:microtubule-based movement"/>
    <property type="evidence" value="ECO:0007669"/>
    <property type="project" value="InterPro"/>
</dbReference>
<feature type="compositionally biased region" description="Low complexity" evidence="3">
    <location>
        <begin position="530"/>
        <end position="562"/>
    </location>
</feature>
<dbReference type="AlphaFoldDB" id="A0A8J4F8V8"/>
<comment type="caution">
    <text evidence="5">The sequence shown here is derived from an EMBL/GenBank/DDBJ whole genome shotgun (WGS) entry which is preliminary data.</text>
</comment>
<feature type="compositionally biased region" description="Low complexity" evidence="3">
    <location>
        <begin position="505"/>
        <end position="516"/>
    </location>
</feature>
<dbReference type="SUPFAM" id="SSF52540">
    <property type="entry name" value="P-loop containing nucleoside triphosphate hydrolases"/>
    <property type="match status" value="1"/>
</dbReference>
<feature type="non-terminal residue" evidence="5">
    <location>
        <position position="1"/>
    </location>
</feature>
<feature type="region of interest" description="Disordered" evidence="3">
    <location>
        <begin position="189"/>
        <end position="213"/>
    </location>
</feature>
<dbReference type="PANTHER" id="PTHR24115">
    <property type="entry name" value="KINESIN-RELATED"/>
    <property type="match status" value="1"/>
</dbReference>
<keyword evidence="6" id="KW-1185">Reference proteome</keyword>
<evidence type="ECO:0000256" key="3">
    <source>
        <dbReference type="SAM" id="MobiDB-lite"/>
    </source>
</evidence>
<dbReference type="GO" id="GO:0005874">
    <property type="term" value="C:microtubule"/>
    <property type="evidence" value="ECO:0007669"/>
    <property type="project" value="TreeGrafter"/>
</dbReference>
<keyword evidence="1 2" id="KW-0505">Motor protein</keyword>
<dbReference type="SMART" id="SM00129">
    <property type="entry name" value="KISc"/>
    <property type="match status" value="1"/>
</dbReference>
<sequence length="562" mass="58614">MTEVRAAVRIRPAVRSGGPPLSIKGQYGQFAFDYVVEEGASQEVTFTECILPQVNNFLQGTSSTVLVYGASSTGKSYTLEGGPPSTRTEGAIPRAMHAICKNLAVVPKHRYKLYVTYCALSAGMEAQMVDLLAPGSPTVSLKDSSASSALARLLHYQVSSYEEIYEVLRQGRTTRTTIFGNGNGNGGASAGGGATSSGGASVSGGGGRGGRSGASAAHMMLNIQLTGFAASGEQLATNLTFVELAAPEPKDMMGYPTAADSGLTRSLSLAYASLTAVITALRGGSSNGGVSGPGGARVTDSPSRGHTHVPWRDSPLTRWLKGCLDGSGSILAIATVAPGPEAAADTLATLSYVNRLRSGPKSDGLIVTATWDSADGAVAADLEVAVTQQELQNSMQRVAQAQRERQERERELQERHREREREREREKERDRFGSPIPVRASPAMGGPGPGPGAAPGAGGPAGPRSQSASRNAPSSSPRRQDLDPHLQLPTMQHSRSSEVFMPPRNAGGNSNGGVSSPTIATASSGPAYMQLPPQASQQPHQQQPARQAQPQLQPQAQQGVQP</sequence>
<gene>
    <name evidence="5" type="ORF">Vafri_15579</name>
</gene>
<keyword evidence="2" id="KW-0067">ATP-binding</keyword>
<feature type="compositionally biased region" description="Gly residues" evidence="3">
    <location>
        <begin position="445"/>
        <end position="461"/>
    </location>
</feature>
<proteinExistence type="inferred from homology"/>
<dbReference type="InterPro" id="IPR027417">
    <property type="entry name" value="P-loop_NTPase"/>
</dbReference>
<dbReference type="GO" id="GO:0005524">
    <property type="term" value="F:ATP binding"/>
    <property type="evidence" value="ECO:0007669"/>
    <property type="project" value="UniProtKB-UniRule"/>
</dbReference>
<dbReference type="GO" id="GO:0005871">
    <property type="term" value="C:kinesin complex"/>
    <property type="evidence" value="ECO:0007669"/>
    <property type="project" value="TreeGrafter"/>
</dbReference>
<evidence type="ECO:0000313" key="5">
    <source>
        <dbReference type="EMBL" id="GIL61182.1"/>
    </source>
</evidence>
<feature type="region of interest" description="Disordered" evidence="3">
    <location>
        <begin position="395"/>
        <end position="562"/>
    </location>
</feature>
<dbReference type="Gene3D" id="3.40.850.10">
    <property type="entry name" value="Kinesin motor domain"/>
    <property type="match status" value="1"/>
</dbReference>
<feature type="binding site" evidence="2">
    <location>
        <begin position="69"/>
        <end position="76"/>
    </location>
    <ligand>
        <name>ATP</name>
        <dbReference type="ChEBI" id="CHEBI:30616"/>
    </ligand>
</feature>
<dbReference type="PRINTS" id="PR00380">
    <property type="entry name" value="KINESINHEAVY"/>
</dbReference>
<dbReference type="GO" id="GO:0008017">
    <property type="term" value="F:microtubule binding"/>
    <property type="evidence" value="ECO:0007669"/>
    <property type="project" value="InterPro"/>
</dbReference>
<feature type="compositionally biased region" description="Low complexity" evidence="3">
    <location>
        <begin position="462"/>
        <end position="477"/>
    </location>
</feature>
<dbReference type="PROSITE" id="PS50067">
    <property type="entry name" value="KINESIN_MOTOR_2"/>
    <property type="match status" value="1"/>
</dbReference>
<feature type="compositionally biased region" description="Basic and acidic residues" evidence="3">
    <location>
        <begin position="402"/>
        <end position="432"/>
    </location>
</feature>
<keyword evidence="2" id="KW-0547">Nucleotide-binding</keyword>
<dbReference type="InterPro" id="IPR001752">
    <property type="entry name" value="Kinesin_motor_dom"/>
</dbReference>
<evidence type="ECO:0000313" key="6">
    <source>
        <dbReference type="Proteomes" id="UP000747399"/>
    </source>
</evidence>
<evidence type="ECO:0000259" key="4">
    <source>
        <dbReference type="PROSITE" id="PS50067"/>
    </source>
</evidence>
<accession>A0A8J4F8V8</accession>
<evidence type="ECO:0000256" key="2">
    <source>
        <dbReference type="PROSITE-ProRule" id="PRU00283"/>
    </source>
</evidence>
<feature type="domain" description="Kinesin motor" evidence="4">
    <location>
        <begin position="3"/>
        <end position="359"/>
    </location>
</feature>